<dbReference type="RefSeq" id="WP_003776080.1">
    <property type="nucleotide sequence ID" value="NZ_JH992957.1"/>
</dbReference>
<dbReference type="SMART" id="SM00116">
    <property type="entry name" value="CBS"/>
    <property type="match status" value="2"/>
</dbReference>
<keyword evidence="4" id="KW-0804">Transcription</keyword>
<dbReference type="STRING" id="883081.HMPREF9698_00023"/>
<dbReference type="PROSITE" id="PS51371">
    <property type="entry name" value="CBS"/>
    <property type="match status" value="2"/>
</dbReference>
<feature type="domain" description="CBS" evidence="6">
    <location>
        <begin position="190"/>
        <end position="255"/>
    </location>
</feature>
<organism evidence="7 8">
    <name type="scientific">Alloiococcus otitis ATCC 51267</name>
    <dbReference type="NCBI Taxonomy" id="883081"/>
    <lineage>
        <taxon>Bacteria</taxon>
        <taxon>Bacillati</taxon>
        <taxon>Bacillota</taxon>
        <taxon>Bacilli</taxon>
        <taxon>Lactobacillales</taxon>
        <taxon>Carnobacteriaceae</taxon>
        <taxon>Alloiococcus</taxon>
    </lineage>
</organism>
<evidence type="ECO:0000256" key="4">
    <source>
        <dbReference type="ARBA" id="ARBA00023163"/>
    </source>
</evidence>
<dbReference type="InterPro" id="IPR036388">
    <property type="entry name" value="WH-like_DNA-bd_sf"/>
</dbReference>
<dbReference type="PANTHER" id="PTHR43080">
    <property type="entry name" value="CBS DOMAIN-CONTAINING PROTEIN CBSX3, MITOCHONDRIAL"/>
    <property type="match status" value="1"/>
</dbReference>
<dbReference type="InterPro" id="IPR029069">
    <property type="entry name" value="HotDog_dom_sf"/>
</dbReference>
<dbReference type="Proteomes" id="UP000009875">
    <property type="component" value="Unassembled WGS sequence"/>
</dbReference>
<dbReference type="InterPro" id="IPR010766">
    <property type="entry name" value="DRTGG"/>
</dbReference>
<accession>K9ECQ4</accession>
<dbReference type="PATRIC" id="fig|883081.3.peg.24"/>
<dbReference type="InterPro" id="IPR028979">
    <property type="entry name" value="Ser_kin/Pase_Hpr-like_N_sf"/>
</dbReference>
<dbReference type="Gene3D" id="3.10.129.10">
    <property type="entry name" value="Hotdog Thioesterase"/>
    <property type="match status" value="1"/>
</dbReference>
<sequence length="433" mass="48266">MVTKHEKIINYIKTIPVGNKLSVRNIAKEMSVSDGTAYRAIKDAEEKGLVQAIERVGTIRTKQTGRDQVKKLTYQEVVNVIDGEVLGGQEGLNKSLNRFFIGAMEKEAMLRYISKDSLMIVGNRQEVQELSLKNGAAILITGGFIPEKAVIDLANQLALPVLSTSYDTFTVASMINRSLSDQVIRKEILLIKNVYTQLEDTDYLKSGSTVYDYKFVAQQHDHSRLPVVNDHNRLVGIVTARDVIGKDDSMAINSLMTKNPKLAKEYDSVASVAHAMIWEGFDLLPVVADDLTLIGIISRQDIMKVMQSQAHQPHLKDTISDQVKDLISDVGNNEFVVSVSPQMTDNLGSISFGVLTEILSHVSSMVVYKETNHNITLDQIQLHYFKYIPLEAEILIKVDIFDKSRKNARAEINVFSEEGLVAKAILTGRLIMN</sequence>
<dbReference type="Gene3D" id="1.10.10.10">
    <property type="entry name" value="Winged helix-like DNA-binding domain superfamily/Winged helix DNA-binding domain"/>
    <property type="match status" value="1"/>
</dbReference>
<evidence type="ECO:0000256" key="5">
    <source>
        <dbReference type="PROSITE-ProRule" id="PRU00703"/>
    </source>
</evidence>
<dbReference type="EMBL" id="AGXA01000001">
    <property type="protein sequence ID" value="EKU94433.1"/>
    <property type="molecule type" value="Genomic_DNA"/>
</dbReference>
<evidence type="ECO:0000259" key="6">
    <source>
        <dbReference type="PROSITE" id="PS51371"/>
    </source>
</evidence>
<dbReference type="Gene3D" id="3.40.1390.20">
    <property type="entry name" value="HprK N-terminal domain-like"/>
    <property type="match status" value="1"/>
</dbReference>
<evidence type="ECO:0000256" key="3">
    <source>
        <dbReference type="ARBA" id="ARBA00023125"/>
    </source>
</evidence>
<dbReference type="SUPFAM" id="SSF46785">
    <property type="entry name" value="Winged helix' DNA-binding domain"/>
    <property type="match status" value="1"/>
</dbReference>
<keyword evidence="3" id="KW-0238">DNA-binding</keyword>
<dbReference type="GO" id="GO:0003700">
    <property type="term" value="F:DNA-binding transcription factor activity"/>
    <property type="evidence" value="ECO:0007669"/>
    <property type="project" value="InterPro"/>
</dbReference>
<dbReference type="CDD" id="cd04596">
    <property type="entry name" value="CBS_pair_DRTGG_assoc"/>
    <property type="match status" value="1"/>
</dbReference>
<dbReference type="GO" id="GO:0003677">
    <property type="term" value="F:DNA binding"/>
    <property type="evidence" value="ECO:0007669"/>
    <property type="project" value="UniProtKB-KW"/>
</dbReference>
<dbReference type="InterPro" id="IPR051257">
    <property type="entry name" value="Diverse_CBS-Domain"/>
</dbReference>
<proteinExistence type="predicted"/>
<evidence type="ECO:0000256" key="2">
    <source>
        <dbReference type="ARBA" id="ARBA00023122"/>
    </source>
</evidence>
<gene>
    <name evidence="7" type="ORF">HMPREF9698_00023</name>
</gene>
<dbReference type="SUPFAM" id="SSF54637">
    <property type="entry name" value="Thioesterase/thiol ester dehydrase-isomerase"/>
    <property type="match status" value="1"/>
</dbReference>
<dbReference type="Pfam" id="PF00571">
    <property type="entry name" value="CBS"/>
    <property type="match status" value="2"/>
</dbReference>
<dbReference type="SUPFAM" id="SSF75138">
    <property type="entry name" value="HprK N-terminal domain-like"/>
    <property type="match status" value="1"/>
</dbReference>
<dbReference type="PANTHER" id="PTHR43080:SF2">
    <property type="entry name" value="CBS DOMAIN-CONTAINING PROTEIN"/>
    <property type="match status" value="1"/>
</dbReference>
<keyword evidence="2 5" id="KW-0129">CBS domain</keyword>
<keyword evidence="1" id="KW-0805">Transcription regulation</keyword>
<dbReference type="OrthoDB" id="1790451at2"/>
<dbReference type="SUPFAM" id="SSF54631">
    <property type="entry name" value="CBS-domain pair"/>
    <property type="match status" value="1"/>
</dbReference>
<dbReference type="Pfam" id="PF00392">
    <property type="entry name" value="GntR"/>
    <property type="match status" value="1"/>
</dbReference>
<comment type="caution">
    <text evidence="7">The sequence shown here is derived from an EMBL/GenBank/DDBJ whole genome shotgun (WGS) entry which is preliminary data.</text>
</comment>
<dbReference type="InterPro" id="IPR046342">
    <property type="entry name" value="CBS_dom_sf"/>
</dbReference>
<protein>
    <recommendedName>
        <fullName evidence="6">CBS domain-containing protein</fullName>
    </recommendedName>
</protein>
<evidence type="ECO:0000256" key="1">
    <source>
        <dbReference type="ARBA" id="ARBA00023015"/>
    </source>
</evidence>
<dbReference type="HOGENOM" id="CLU_054913_0_0_9"/>
<feature type="domain" description="CBS" evidence="6">
    <location>
        <begin position="256"/>
        <end position="318"/>
    </location>
</feature>
<evidence type="ECO:0000313" key="7">
    <source>
        <dbReference type="EMBL" id="EKU94433.1"/>
    </source>
</evidence>
<keyword evidence="8" id="KW-1185">Reference proteome</keyword>
<name>K9ECQ4_9LACT</name>
<dbReference type="InterPro" id="IPR000524">
    <property type="entry name" value="Tscrpt_reg_HTH_GntR"/>
</dbReference>
<dbReference type="InterPro" id="IPR000644">
    <property type="entry name" value="CBS_dom"/>
</dbReference>
<reference evidence="7 8" key="1">
    <citation type="submission" date="2012-09" db="EMBL/GenBank/DDBJ databases">
        <title>The Genome Sequence of Alloiococcus otitis ATCC 51267.</title>
        <authorList>
            <consortium name="The Broad Institute Genome Sequencing Platform"/>
            <person name="Earl A."/>
            <person name="Ward D."/>
            <person name="Feldgarden M."/>
            <person name="Gevers D."/>
            <person name="Huys G."/>
            <person name="Walker B."/>
            <person name="Young S.K."/>
            <person name="Zeng Q."/>
            <person name="Gargeya S."/>
            <person name="Fitzgerald M."/>
            <person name="Haas B."/>
            <person name="Abouelleil A."/>
            <person name="Alvarado L."/>
            <person name="Arachchi H.M."/>
            <person name="Berlin A.M."/>
            <person name="Chapman S.B."/>
            <person name="Goldberg J."/>
            <person name="Griggs A."/>
            <person name="Gujja S."/>
            <person name="Hansen M."/>
            <person name="Howarth C."/>
            <person name="Imamovic A."/>
            <person name="Larimer J."/>
            <person name="McCowen C."/>
            <person name="Montmayeur A."/>
            <person name="Murphy C."/>
            <person name="Neiman D."/>
            <person name="Pearson M."/>
            <person name="Priest M."/>
            <person name="Roberts A."/>
            <person name="Saif S."/>
            <person name="Shea T."/>
            <person name="Sisk P."/>
            <person name="Sykes S."/>
            <person name="Wortman J."/>
            <person name="Nusbaum C."/>
            <person name="Birren B."/>
        </authorList>
    </citation>
    <scope>NUCLEOTIDE SEQUENCE [LARGE SCALE GENOMIC DNA]</scope>
    <source>
        <strain evidence="7 8">ATCC 51267</strain>
    </source>
</reference>
<dbReference type="Gene3D" id="3.10.580.10">
    <property type="entry name" value="CBS-domain"/>
    <property type="match status" value="1"/>
</dbReference>
<dbReference type="eggNOG" id="COG4109">
    <property type="taxonomic scope" value="Bacteria"/>
</dbReference>
<dbReference type="Pfam" id="PF07085">
    <property type="entry name" value="DRTGG"/>
    <property type="match status" value="1"/>
</dbReference>
<dbReference type="AlphaFoldDB" id="K9ECQ4"/>
<evidence type="ECO:0000313" key="8">
    <source>
        <dbReference type="Proteomes" id="UP000009875"/>
    </source>
</evidence>
<dbReference type="InterPro" id="IPR036390">
    <property type="entry name" value="WH_DNA-bd_sf"/>
</dbReference>